<keyword evidence="2" id="KW-1185">Reference proteome</keyword>
<sequence>MEAHHTSADGNAVYRFEITYEYAGERGAVEKETVQDELSESAARQLAGHAALDRGADIHEFDAHDVTVLDVTRLDDAA</sequence>
<reference evidence="2" key="1">
    <citation type="journal article" date="2019" name="Genes (Basel)">
        <title>Halobacterium salinarum virus ChaoS9, a Novel Halovirus Related to PhiH1 and PhiCh1.</title>
        <authorList>
            <person name="Dyall-Smith M."/>
            <person name="Palm P."/>
            <person name="Wanner G."/>
            <person name="Witte A."/>
            <person name="Oesterhelt D."/>
            <person name="Pfeiffer F."/>
        </authorList>
    </citation>
    <scope>NUCLEOTIDE SEQUENCE [LARGE SCALE GENOMIC DNA]</scope>
</reference>
<organism evidence="1 2">
    <name type="scientific">Halobacterium phage ChaoS9</name>
    <dbReference type="NCBI Taxonomy" id="2847105"/>
    <lineage>
        <taxon>Viruses</taxon>
        <taxon>Duplodnaviria</taxon>
        <taxon>Heunggongvirae</taxon>
        <taxon>Uroviricota</taxon>
        <taxon>Caudoviricetes</taxon>
        <taxon>Vertoviridae</taxon>
        <taxon>Chaovirus</taxon>
        <taxon>Chaovirus bigenum</taxon>
        <taxon>Chaovirus ChaoS9</taxon>
    </lineage>
</organism>
<dbReference type="EMBL" id="MK310226">
    <property type="protein sequence ID" value="QBI90050.1"/>
    <property type="molecule type" value="Genomic_DNA"/>
</dbReference>
<name>A0A481V9U5_9CAUD</name>
<evidence type="ECO:0000313" key="1">
    <source>
        <dbReference type="EMBL" id="QBI90050.1"/>
    </source>
</evidence>
<gene>
    <name evidence="1" type="ORF">ChaoS9_225</name>
</gene>
<evidence type="ECO:0000313" key="2">
    <source>
        <dbReference type="Proteomes" id="UP000294095"/>
    </source>
</evidence>
<dbReference type="Proteomes" id="UP000294095">
    <property type="component" value="Segment"/>
</dbReference>
<accession>A0A481V9U5</accession>
<proteinExistence type="predicted"/>
<protein>
    <submittedName>
        <fullName evidence="1">Uncharacterized protein</fullName>
    </submittedName>
</protein>